<evidence type="ECO:0000313" key="2">
    <source>
        <dbReference type="Proteomes" id="UP000186026"/>
    </source>
</evidence>
<protein>
    <submittedName>
        <fullName evidence="1">Uncharacterized protein</fullName>
    </submittedName>
</protein>
<accession>A0A1N7LDC5</accession>
<dbReference type="Proteomes" id="UP000186026">
    <property type="component" value="Unassembled WGS sequence"/>
</dbReference>
<dbReference type="AlphaFoldDB" id="A0A1N7LDC5"/>
<dbReference type="STRING" id="529505.SAMN05421761_103244"/>
<dbReference type="EMBL" id="FTOP01000003">
    <property type="protein sequence ID" value="SIS71824.1"/>
    <property type="molecule type" value="Genomic_DNA"/>
</dbReference>
<reference evidence="2" key="1">
    <citation type="submission" date="2017-01" db="EMBL/GenBank/DDBJ databases">
        <authorList>
            <person name="Varghese N."/>
            <person name="Submissions S."/>
        </authorList>
    </citation>
    <scope>NUCLEOTIDE SEQUENCE [LARGE SCALE GENOMIC DNA]</scope>
    <source>
        <strain evidence="2">DSM 46698</strain>
    </source>
</reference>
<sequence length="57" mass="6595">MLDFKVLSGIKDDMEINEIWIYGTLPLTLQNSDLYNFRYLIDIGSATADELLMDIDH</sequence>
<name>A0A1N7LDC5_9BACT</name>
<organism evidence="1 2">
    <name type="scientific">Belliella pelovolcani</name>
    <dbReference type="NCBI Taxonomy" id="529505"/>
    <lineage>
        <taxon>Bacteria</taxon>
        <taxon>Pseudomonadati</taxon>
        <taxon>Bacteroidota</taxon>
        <taxon>Cytophagia</taxon>
        <taxon>Cytophagales</taxon>
        <taxon>Cyclobacteriaceae</taxon>
        <taxon>Belliella</taxon>
    </lineage>
</organism>
<keyword evidence="2" id="KW-1185">Reference proteome</keyword>
<gene>
    <name evidence="1" type="ORF">SAMN05421761_103244</name>
</gene>
<evidence type="ECO:0000313" key="1">
    <source>
        <dbReference type="EMBL" id="SIS71824.1"/>
    </source>
</evidence>
<proteinExistence type="predicted"/>